<dbReference type="SUPFAM" id="SSF55781">
    <property type="entry name" value="GAF domain-like"/>
    <property type="match status" value="1"/>
</dbReference>
<evidence type="ECO:0000256" key="8">
    <source>
        <dbReference type="ARBA" id="ARBA00022679"/>
    </source>
</evidence>
<evidence type="ECO:0000256" key="10">
    <source>
        <dbReference type="ARBA" id="ARBA00022741"/>
    </source>
</evidence>
<evidence type="ECO:0000256" key="7">
    <source>
        <dbReference type="ARBA" id="ARBA00022643"/>
    </source>
</evidence>
<dbReference type="InterPro" id="IPR036890">
    <property type="entry name" value="HATPase_C_sf"/>
</dbReference>
<evidence type="ECO:0000256" key="4">
    <source>
        <dbReference type="ARBA" id="ARBA00022553"/>
    </source>
</evidence>
<keyword evidence="4" id="KW-0597">Phosphoprotein</keyword>
<dbReference type="GO" id="GO:0005524">
    <property type="term" value="F:ATP binding"/>
    <property type="evidence" value="ECO:0007669"/>
    <property type="project" value="UniProtKB-KW"/>
</dbReference>
<dbReference type="InterPro" id="IPR000014">
    <property type="entry name" value="PAS"/>
</dbReference>
<keyword evidence="8" id="KW-0808">Transferase</keyword>
<protein>
    <recommendedName>
        <fullName evidence="2">histidine kinase</fullName>
        <ecNumber evidence="2">2.7.13.3</ecNumber>
    </recommendedName>
</protein>
<evidence type="ECO:0000256" key="9">
    <source>
        <dbReference type="ARBA" id="ARBA00022737"/>
    </source>
</evidence>
<evidence type="ECO:0000256" key="12">
    <source>
        <dbReference type="ARBA" id="ARBA00022840"/>
    </source>
</evidence>
<keyword evidence="9" id="KW-0677">Repeat</keyword>
<dbReference type="PANTHER" id="PTHR41523">
    <property type="entry name" value="TWO-COMPONENT SYSTEM SENSOR PROTEIN"/>
    <property type="match status" value="1"/>
</dbReference>
<name>A0A0J7XU09_9SPHN</name>
<keyword evidence="7" id="KW-0288">FMN</keyword>
<dbReference type="SMART" id="SM00086">
    <property type="entry name" value="PAC"/>
    <property type="match status" value="1"/>
</dbReference>
<dbReference type="RefSeq" id="WP_066605767.1">
    <property type="nucleotide sequence ID" value="NZ_KQ130435.1"/>
</dbReference>
<evidence type="ECO:0000313" key="17">
    <source>
        <dbReference type="EMBL" id="KMS54508.1"/>
    </source>
</evidence>
<keyword evidence="10" id="KW-0547">Nucleotide-binding</keyword>
<accession>A0A0J7XU09</accession>
<keyword evidence="12" id="KW-0067">ATP-binding</keyword>
<dbReference type="EC" id="2.7.13.3" evidence="2"/>
<dbReference type="GO" id="GO:0004673">
    <property type="term" value="F:protein histidine kinase activity"/>
    <property type="evidence" value="ECO:0007669"/>
    <property type="project" value="UniProtKB-EC"/>
</dbReference>
<evidence type="ECO:0000256" key="1">
    <source>
        <dbReference type="ARBA" id="ARBA00000085"/>
    </source>
</evidence>
<dbReference type="SUPFAM" id="SSF55785">
    <property type="entry name" value="PYP-like sensor domain (PAS domain)"/>
    <property type="match status" value="1"/>
</dbReference>
<dbReference type="InterPro" id="IPR011102">
    <property type="entry name" value="Sig_transdc_His_kinase_HWE"/>
</dbReference>
<dbReference type="FunFam" id="3.30.450.20:FF:000099">
    <property type="entry name" value="Sensory box sensor histidine kinase"/>
    <property type="match status" value="1"/>
</dbReference>
<dbReference type="CDD" id="cd00130">
    <property type="entry name" value="PAS"/>
    <property type="match status" value="1"/>
</dbReference>
<keyword evidence="5" id="KW-0716">Sensory transduction</keyword>
<evidence type="ECO:0000256" key="14">
    <source>
        <dbReference type="ARBA" id="ARBA00023026"/>
    </source>
</evidence>
<gene>
    <name evidence="17" type="ORF">V473_14775</name>
</gene>
<dbReference type="Proteomes" id="UP000052232">
    <property type="component" value="Unassembled WGS sequence"/>
</dbReference>
<dbReference type="Pfam" id="PF08447">
    <property type="entry name" value="PAS_3"/>
    <property type="match status" value="1"/>
</dbReference>
<keyword evidence="14" id="KW-0843">Virulence</keyword>
<keyword evidence="13" id="KW-0157">Chromophore</keyword>
<keyword evidence="6" id="KW-0285">Flavoprotein</keyword>
<proteinExistence type="predicted"/>
<evidence type="ECO:0000256" key="15">
    <source>
        <dbReference type="ARBA" id="ARBA00023170"/>
    </source>
</evidence>
<dbReference type="Gene3D" id="3.30.450.40">
    <property type="match status" value="1"/>
</dbReference>
<evidence type="ECO:0000256" key="5">
    <source>
        <dbReference type="ARBA" id="ARBA00022606"/>
    </source>
</evidence>
<dbReference type="SMART" id="SM00065">
    <property type="entry name" value="GAF"/>
    <property type="match status" value="1"/>
</dbReference>
<dbReference type="InterPro" id="IPR000700">
    <property type="entry name" value="PAS-assoc_C"/>
</dbReference>
<evidence type="ECO:0000256" key="6">
    <source>
        <dbReference type="ARBA" id="ARBA00022630"/>
    </source>
</evidence>
<comment type="caution">
    <text evidence="17">The sequence shown here is derived from an EMBL/GenBank/DDBJ whole genome shotgun (WGS) entry which is preliminary data.</text>
</comment>
<evidence type="ECO:0000256" key="3">
    <source>
        <dbReference type="ARBA" id="ARBA00022543"/>
    </source>
</evidence>
<evidence type="ECO:0000313" key="18">
    <source>
        <dbReference type="Proteomes" id="UP000052232"/>
    </source>
</evidence>
<dbReference type="PATRIC" id="fig|1420583.3.peg.2748"/>
<feature type="domain" description="PAC" evidence="16">
    <location>
        <begin position="252"/>
        <end position="304"/>
    </location>
</feature>
<keyword evidence="18" id="KW-1185">Reference proteome</keyword>
<dbReference type="STRING" id="1420583.V473_14775"/>
<dbReference type="SMART" id="SM00911">
    <property type="entry name" value="HWE_HK"/>
    <property type="match status" value="1"/>
</dbReference>
<dbReference type="EMBL" id="JACT01000003">
    <property type="protein sequence ID" value="KMS54508.1"/>
    <property type="molecule type" value="Genomic_DNA"/>
</dbReference>
<dbReference type="InterPro" id="IPR003018">
    <property type="entry name" value="GAF"/>
</dbReference>
<dbReference type="PROSITE" id="PS50113">
    <property type="entry name" value="PAC"/>
    <property type="match status" value="1"/>
</dbReference>
<dbReference type="InterPro" id="IPR013655">
    <property type="entry name" value="PAS_fold_3"/>
</dbReference>
<evidence type="ECO:0000256" key="11">
    <source>
        <dbReference type="ARBA" id="ARBA00022777"/>
    </source>
</evidence>
<dbReference type="Gene3D" id="3.30.450.20">
    <property type="entry name" value="PAS domain"/>
    <property type="match status" value="1"/>
</dbReference>
<dbReference type="GO" id="GO:0009881">
    <property type="term" value="F:photoreceptor activity"/>
    <property type="evidence" value="ECO:0007669"/>
    <property type="project" value="UniProtKB-KW"/>
</dbReference>
<dbReference type="Gene3D" id="3.30.565.10">
    <property type="entry name" value="Histidine kinase-like ATPase, C-terminal domain"/>
    <property type="match status" value="1"/>
</dbReference>
<reference evidence="17 18" key="1">
    <citation type="journal article" date="2015" name="G3 (Bethesda)">
        <title>Insights into Ongoing Evolution of the Hexachlorocyclohexane Catabolic Pathway from Comparative Genomics of Ten Sphingomonadaceae Strains.</title>
        <authorList>
            <person name="Pearce S.L."/>
            <person name="Oakeshott J.G."/>
            <person name="Pandey G."/>
        </authorList>
    </citation>
    <scope>NUCLEOTIDE SEQUENCE [LARGE SCALE GENOMIC DNA]</scope>
    <source>
        <strain evidence="17 18">LL01</strain>
    </source>
</reference>
<keyword evidence="11 17" id="KW-0418">Kinase</keyword>
<keyword evidence="15" id="KW-0675">Receptor</keyword>
<sequence>MAEERGLATDRATLLSLYDLDAGGFRNLDEITGFAAQLCGVPIALVSIVEDVRQRFLSRVGIDAEETPRDVSFCALAMLGADIFLVPDATRDPRFADNGLVTGPPYVRFYAGAPLVGADGEALGALCVIDTVPRADLTPLQRQGLTLLARQVMVELEGRRRDRDMILRQRMDAAAVAESDRMFRTLSDAMPQMVWSTLPDGYHDYYNARWYDYTGVPTGSTDGAAWNGMFHPDDQDRAWARWRHSLATGEPYEIEYRLRHHSGDYRWTLGRALPIRDGDGMIIRWIGTCTEIHEQKLMMEEREMIAHELSHRIKNIFSVIAGLIGLSARQHPEIANVADDLRDRILALGRAHDFVRPHSAESAPQAGGGRGSLWGILDQIFAPYRGAAGPRIALSGDDPAIDDRSATPLALLFHELATNTAKYGALSVANGMVHLHVSVERGDVRIDWREEGGPPVVPGRLDGFGSRLMTLSVERQLGGRIERDWRPDGLRLSLWIPSRSMSRAAETA</sequence>
<dbReference type="Pfam" id="PF01590">
    <property type="entry name" value="GAF"/>
    <property type="match status" value="1"/>
</dbReference>
<dbReference type="PANTHER" id="PTHR41523:SF8">
    <property type="entry name" value="ETHYLENE RESPONSE SENSOR PROTEIN"/>
    <property type="match status" value="1"/>
</dbReference>
<dbReference type="AlphaFoldDB" id="A0A0J7XU09"/>
<evidence type="ECO:0000259" key="16">
    <source>
        <dbReference type="PROSITE" id="PS50113"/>
    </source>
</evidence>
<comment type="catalytic activity">
    <reaction evidence="1">
        <text>ATP + protein L-histidine = ADP + protein N-phospho-L-histidine.</text>
        <dbReference type="EC" id="2.7.13.3"/>
    </reaction>
</comment>
<dbReference type="NCBIfam" id="TIGR00229">
    <property type="entry name" value="sensory_box"/>
    <property type="match status" value="1"/>
</dbReference>
<dbReference type="Pfam" id="PF07536">
    <property type="entry name" value="HWE_HK"/>
    <property type="match status" value="1"/>
</dbReference>
<dbReference type="InterPro" id="IPR001610">
    <property type="entry name" value="PAC"/>
</dbReference>
<dbReference type="InterPro" id="IPR029016">
    <property type="entry name" value="GAF-like_dom_sf"/>
</dbReference>
<evidence type="ECO:0000256" key="13">
    <source>
        <dbReference type="ARBA" id="ARBA00022991"/>
    </source>
</evidence>
<keyword evidence="3" id="KW-0600">Photoreceptor protein</keyword>
<dbReference type="InterPro" id="IPR035965">
    <property type="entry name" value="PAS-like_dom_sf"/>
</dbReference>
<evidence type="ECO:0000256" key="2">
    <source>
        <dbReference type="ARBA" id="ARBA00012438"/>
    </source>
</evidence>
<organism evidence="17 18">
    <name type="scientific">Sphingobium cupriresistens LL01</name>
    <dbReference type="NCBI Taxonomy" id="1420583"/>
    <lineage>
        <taxon>Bacteria</taxon>
        <taxon>Pseudomonadati</taxon>
        <taxon>Pseudomonadota</taxon>
        <taxon>Alphaproteobacteria</taxon>
        <taxon>Sphingomonadales</taxon>
        <taxon>Sphingomonadaceae</taxon>
        <taxon>Sphingobium</taxon>
    </lineage>
</organism>